<protein>
    <submittedName>
        <fullName evidence="3">TBC domain protein</fullName>
        <ecNumber evidence="3">3.2.1.22</ecNumber>
    </submittedName>
</protein>
<dbReference type="OrthoDB" id="26371at2759"/>
<dbReference type="GeneID" id="14910485"/>
<evidence type="ECO:0000313" key="4">
    <source>
        <dbReference type="Proteomes" id="UP000008983"/>
    </source>
</evidence>
<dbReference type="InterPro" id="IPR035969">
    <property type="entry name" value="Rab-GAP_TBC_sf"/>
</dbReference>
<dbReference type="Proteomes" id="UP000008983">
    <property type="component" value="Unassembled WGS sequence"/>
</dbReference>
<keyword evidence="3" id="KW-0378">Hydrolase</keyword>
<dbReference type="InParanoid" id="G0QKF5"/>
<evidence type="ECO:0000313" key="3">
    <source>
        <dbReference type="EMBL" id="EGR34296.1"/>
    </source>
</evidence>
<keyword evidence="3" id="KW-0326">Glycosidase</keyword>
<dbReference type="SUPFAM" id="SSF47923">
    <property type="entry name" value="Ypt/Rab-GAP domain of gyp1p"/>
    <property type="match status" value="1"/>
</dbReference>
<dbReference type="PROSITE" id="PS50086">
    <property type="entry name" value="TBC_RABGAP"/>
    <property type="match status" value="1"/>
</dbReference>
<evidence type="ECO:0000259" key="2">
    <source>
        <dbReference type="PROSITE" id="PS50086"/>
    </source>
</evidence>
<dbReference type="EC" id="3.2.1.22" evidence="3"/>
<name>G0QKF5_ICHMU</name>
<dbReference type="eggNOG" id="KOG1092">
    <property type="taxonomic scope" value="Eukaryota"/>
</dbReference>
<feature type="domain" description="Rab-GAP TBC" evidence="2">
    <location>
        <begin position="100"/>
        <end position="207"/>
    </location>
</feature>
<dbReference type="AlphaFoldDB" id="G0QKF5"/>
<reference evidence="3 4" key="1">
    <citation type="submission" date="2011-07" db="EMBL/GenBank/DDBJ databases">
        <authorList>
            <person name="Coyne R."/>
            <person name="Brami D."/>
            <person name="Johnson J."/>
            <person name="Hostetler J."/>
            <person name="Hannick L."/>
            <person name="Clark T."/>
            <person name="Cassidy-Hanley D."/>
            <person name="Inman J."/>
        </authorList>
    </citation>
    <scope>NUCLEOTIDE SEQUENCE [LARGE SCALE GENOMIC DNA]</scope>
    <source>
        <strain evidence="3 4">G5</strain>
    </source>
</reference>
<accession>G0QKF5</accession>
<dbReference type="InterPro" id="IPR000195">
    <property type="entry name" value="Rab-GAP-TBC_dom"/>
</dbReference>
<dbReference type="STRING" id="857967.G0QKF5"/>
<dbReference type="GO" id="GO:0004557">
    <property type="term" value="F:alpha-galactosidase activity"/>
    <property type="evidence" value="ECO:0007669"/>
    <property type="project" value="UniProtKB-EC"/>
</dbReference>
<evidence type="ECO:0000256" key="1">
    <source>
        <dbReference type="SAM" id="Coils"/>
    </source>
</evidence>
<keyword evidence="1" id="KW-0175">Coiled coil</keyword>
<feature type="coiled-coil region" evidence="1">
    <location>
        <begin position="114"/>
        <end position="141"/>
    </location>
</feature>
<sequence>MKDKVFNSDQLVIKKQNKSQEKKIFKNKENKKEQQKTEKSLVKINIHKVYNKYEDYKPIGASSQYQANYQQEDLLYTQFGKMLNENQIDYIKLKTKSWNGIPQAYRGVVWKIIIDYQLTNRKQAEAQLKRLREEYNQYVNYYFKNELVRQNFTIQEQKMIKVIEADVPRTQPQQQNLQIAFNIGNVDQDFNNMGFKTSCMRICIGYE</sequence>
<dbReference type="EMBL" id="GL983159">
    <property type="protein sequence ID" value="EGR34296.1"/>
    <property type="molecule type" value="Genomic_DNA"/>
</dbReference>
<organism evidence="3 4">
    <name type="scientific">Ichthyophthirius multifiliis</name>
    <name type="common">White spot disease agent</name>
    <name type="synonym">Ich</name>
    <dbReference type="NCBI Taxonomy" id="5932"/>
    <lineage>
        <taxon>Eukaryota</taxon>
        <taxon>Sar</taxon>
        <taxon>Alveolata</taxon>
        <taxon>Ciliophora</taxon>
        <taxon>Intramacronucleata</taxon>
        <taxon>Oligohymenophorea</taxon>
        <taxon>Hymenostomatida</taxon>
        <taxon>Ophryoglenina</taxon>
        <taxon>Ichthyophthirius</taxon>
    </lineage>
</organism>
<keyword evidence="4" id="KW-1185">Reference proteome</keyword>
<gene>
    <name evidence="3" type="ORF">IMG5_017240</name>
</gene>
<dbReference type="RefSeq" id="XP_004039600.1">
    <property type="nucleotide sequence ID" value="XM_004039552.1"/>
</dbReference>
<proteinExistence type="predicted"/>
<dbReference type="Gene3D" id="1.10.10.750">
    <property type="entry name" value="Ypt/Rab-GAP domain of gyp1p, domain 1"/>
    <property type="match status" value="1"/>
</dbReference>